<organism evidence="1 2">
    <name type="scientific">Phlebia brevispora</name>
    <dbReference type="NCBI Taxonomy" id="194682"/>
    <lineage>
        <taxon>Eukaryota</taxon>
        <taxon>Fungi</taxon>
        <taxon>Dikarya</taxon>
        <taxon>Basidiomycota</taxon>
        <taxon>Agaricomycotina</taxon>
        <taxon>Agaricomycetes</taxon>
        <taxon>Polyporales</taxon>
        <taxon>Meruliaceae</taxon>
        <taxon>Phlebia</taxon>
    </lineage>
</organism>
<dbReference type="Proteomes" id="UP001148662">
    <property type="component" value="Unassembled WGS sequence"/>
</dbReference>
<accession>A0ACC1T7H8</accession>
<comment type="caution">
    <text evidence="1">The sequence shown here is derived from an EMBL/GenBank/DDBJ whole genome shotgun (WGS) entry which is preliminary data.</text>
</comment>
<evidence type="ECO:0000313" key="1">
    <source>
        <dbReference type="EMBL" id="KAJ3554859.1"/>
    </source>
</evidence>
<proteinExistence type="predicted"/>
<reference evidence="1" key="1">
    <citation type="submission" date="2022-07" db="EMBL/GenBank/DDBJ databases">
        <title>Genome Sequence of Phlebia brevispora.</title>
        <authorList>
            <person name="Buettner E."/>
        </authorList>
    </citation>
    <scope>NUCLEOTIDE SEQUENCE</scope>
    <source>
        <strain evidence="1">MPL23</strain>
    </source>
</reference>
<protein>
    <submittedName>
        <fullName evidence="1">Uncharacterized protein</fullName>
    </submittedName>
</protein>
<gene>
    <name evidence="1" type="ORF">NM688_g2884</name>
</gene>
<name>A0ACC1T7H8_9APHY</name>
<evidence type="ECO:0000313" key="2">
    <source>
        <dbReference type="Proteomes" id="UP001148662"/>
    </source>
</evidence>
<dbReference type="EMBL" id="JANHOG010000390">
    <property type="protein sequence ID" value="KAJ3554859.1"/>
    <property type="molecule type" value="Genomic_DNA"/>
</dbReference>
<sequence length="327" mass="36235">MAAPDDPLAINLSGQTKSLLSQLGNSPHTRIIQNVCSRAELLRALSILLRTPSLTTLVATLFRPILLDLCARFLDGEDNWTAKFEALCLLIGVHPELYPVLSSLLCHPQLVRGPLSSTETIDDPSNASDLQRILLAYYRLLHANRDLPTSRGWSLTLLSRLMWGRHPDPGVRFLAIQCYALQTGMLEAERTKLEKDIVGDIESTELSIPYGTSLDGTVQVIDGWLLHMTETARLMDARNELLTPQNYYSHDTSDPIEPIHLAELSPLIVNVHGILMLLVAHSRIAYLYGSSNSSDIITLFGEIAASVTLSDITIPRYPQSNCHNPPR</sequence>
<keyword evidence="2" id="KW-1185">Reference proteome</keyword>